<dbReference type="InterPro" id="IPR011991">
    <property type="entry name" value="ArsR-like_HTH"/>
</dbReference>
<dbReference type="EMBL" id="JACBZP010000001">
    <property type="protein sequence ID" value="NYI67781.1"/>
    <property type="molecule type" value="Genomic_DNA"/>
</dbReference>
<dbReference type="InterPro" id="IPR036388">
    <property type="entry name" value="WH-like_DNA-bd_sf"/>
</dbReference>
<sequence>MTPTVTQTFAAMGDPVRSTIVDRLASSDATVSELVALFEMSFQAVSQHLSVLERAGLVTRRREGRTRRVQIVTQPLDDAIDWMEVRRRRLEERYQRLDAVLATLDSTDTPQEEA</sequence>
<evidence type="ECO:0000313" key="3">
    <source>
        <dbReference type="Proteomes" id="UP000539111"/>
    </source>
</evidence>
<protein>
    <submittedName>
        <fullName evidence="2">DNA-binding transcriptional ArsR family regulator</fullName>
    </submittedName>
</protein>
<dbReference type="PANTHER" id="PTHR38600">
    <property type="entry name" value="TRANSCRIPTIONAL REGULATORY PROTEIN"/>
    <property type="match status" value="1"/>
</dbReference>
<dbReference type="PRINTS" id="PR00778">
    <property type="entry name" value="HTHARSR"/>
</dbReference>
<keyword evidence="2" id="KW-0238">DNA-binding</keyword>
<dbReference type="GO" id="GO:0003677">
    <property type="term" value="F:DNA binding"/>
    <property type="evidence" value="ECO:0007669"/>
    <property type="project" value="UniProtKB-KW"/>
</dbReference>
<feature type="domain" description="HTH arsR-type" evidence="1">
    <location>
        <begin position="1"/>
        <end position="91"/>
    </location>
</feature>
<dbReference type="AlphaFoldDB" id="A0A7Z0D2Q2"/>
<dbReference type="NCBIfam" id="NF033788">
    <property type="entry name" value="HTH_metalloreg"/>
    <property type="match status" value="1"/>
</dbReference>
<accession>A0A7Z0D2Q2</accession>
<dbReference type="CDD" id="cd00090">
    <property type="entry name" value="HTH_ARSR"/>
    <property type="match status" value="1"/>
</dbReference>
<dbReference type="GO" id="GO:0003700">
    <property type="term" value="F:DNA-binding transcription factor activity"/>
    <property type="evidence" value="ECO:0007669"/>
    <property type="project" value="InterPro"/>
</dbReference>
<gene>
    <name evidence="2" type="ORF">BJY26_002087</name>
</gene>
<dbReference type="Gene3D" id="1.10.10.10">
    <property type="entry name" value="Winged helix-like DNA-binding domain superfamily/Winged helix DNA-binding domain"/>
    <property type="match status" value="1"/>
</dbReference>
<dbReference type="RefSeq" id="WP_179427996.1">
    <property type="nucleotide sequence ID" value="NZ_JACBZP010000001.1"/>
</dbReference>
<evidence type="ECO:0000313" key="2">
    <source>
        <dbReference type="EMBL" id="NYI67781.1"/>
    </source>
</evidence>
<dbReference type="Proteomes" id="UP000539111">
    <property type="component" value="Unassembled WGS sequence"/>
</dbReference>
<proteinExistence type="predicted"/>
<dbReference type="SMART" id="SM00418">
    <property type="entry name" value="HTH_ARSR"/>
    <property type="match status" value="1"/>
</dbReference>
<dbReference type="SUPFAM" id="SSF46785">
    <property type="entry name" value="Winged helix' DNA-binding domain"/>
    <property type="match status" value="1"/>
</dbReference>
<dbReference type="InterPro" id="IPR001845">
    <property type="entry name" value="HTH_ArsR_DNA-bd_dom"/>
</dbReference>
<comment type="caution">
    <text evidence="2">The sequence shown here is derived from an EMBL/GenBank/DDBJ whole genome shotgun (WGS) entry which is preliminary data.</text>
</comment>
<evidence type="ECO:0000259" key="1">
    <source>
        <dbReference type="PROSITE" id="PS50987"/>
    </source>
</evidence>
<dbReference type="Pfam" id="PF01022">
    <property type="entry name" value="HTH_5"/>
    <property type="match status" value="1"/>
</dbReference>
<dbReference type="PANTHER" id="PTHR38600:SF2">
    <property type="entry name" value="SLL0088 PROTEIN"/>
    <property type="match status" value="1"/>
</dbReference>
<organism evidence="2 3">
    <name type="scientific">Spelaeicoccus albus</name>
    <dbReference type="NCBI Taxonomy" id="1280376"/>
    <lineage>
        <taxon>Bacteria</taxon>
        <taxon>Bacillati</taxon>
        <taxon>Actinomycetota</taxon>
        <taxon>Actinomycetes</taxon>
        <taxon>Micrococcales</taxon>
        <taxon>Brevibacteriaceae</taxon>
        <taxon>Spelaeicoccus</taxon>
    </lineage>
</organism>
<dbReference type="PROSITE" id="PS50987">
    <property type="entry name" value="HTH_ARSR_2"/>
    <property type="match status" value="1"/>
</dbReference>
<dbReference type="InterPro" id="IPR036390">
    <property type="entry name" value="WH_DNA-bd_sf"/>
</dbReference>
<name>A0A7Z0D2Q2_9MICO</name>
<reference evidence="2 3" key="1">
    <citation type="submission" date="2020-07" db="EMBL/GenBank/DDBJ databases">
        <title>Sequencing the genomes of 1000 actinobacteria strains.</title>
        <authorList>
            <person name="Klenk H.-P."/>
        </authorList>
    </citation>
    <scope>NUCLEOTIDE SEQUENCE [LARGE SCALE GENOMIC DNA]</scope>
    <source>
        <strain evidence="2 3">DSM 26341</strain>
    </source>
</reference>
<keyword evidence="3" id="KW-1185">Reference proteome</keyword>